<evidence type="ECO:0000313" key="4">
    <source>
        <dbReference type="EMBL" id="GMA42497.1"/>
    </source>
</evidence>
<name>A0ABQ6IXV7_9MICO</name>
<comment type="caution">
    <text evidence="3">The sequence shown here is derived from an EMBL/GenBank/DDBJ whole genome shotgun (WGS) entry which is preliminary data.</text>
</comment>
<dbReference type="EMBL" id="BSUO01000001">
    <property type="protein sequence ID" value="GMA42349.1"/>
    <property type="molecule type" value="Genomic_DNA"/>
</dbReference>
<reference evidence="5" key="2">
    <citation type="journal article" date="2019" name="Int. J. Syst. Evol. Microbiol.">
        <title>The Global Catalogue of Microorganisms (GCM) 10K type strain sequencing project: providing services to taxonomists for standard genome sequencing and annotation.</title>
        <authorList>
            <consortium name="The Broad Institute Genomics Platform"/>
            <consortium name="The Broad Institute Genome Sequencing Center for Infectious Disease"/>
            <person name="Wu L."/>
            <person name="Ma J."/>
        </authorList>
    </citation>
    <scope>NUCLEOTIDE SEQUENCE [LARGE SCALE GENOMIC DNA]</scope>
    <source>
        <strain evidence="5">NBRC 113072</strain>
    </source>
</reference>
<dbReference type="InterPro" id="IPR027417">
    <property type="entry name" value="P-loop_NTPase"/>
</dbReference>
<gene>
    <name evidence="2" type="ORF">GCM10025883_00110</name>
    <name evidence="3" type="ORF">GCM10025883_43940</name>
    <name evidence="4" type="ORF">GCM10025883_45420</name>
</gene>
<keyword evidence="5" id="KW-1185">Reference proteome</keyword>
<reference evidence="3" key="3">
    <citation type="submission" date="2023-02" db="EMBL/GenBank/DDBJ databases">
        <authorList>
            <person name="Sun Q."/>
            <person name="Mori K."/>
        </authorList>
    </citation>
    <scope>NUCLEOTIDE SEQUENCE</scope>
    <source>
        <strain evidence="3">NBRC 113072</strain>
    </source>
</reference>
<dbReference type="EMBL" id="BSUO01000003">
    <property type="protein sequence ID" value="GMA42497.1"/>
    <property type="molecule type" value="Genomic_DNA"/>
</dbReference>
<dbReference type="Pfam" id="PF07931">
    <property type="entry name" value="CPT"/>
    <property type="match status" value="1"/>
</dbReference>
<feature type="region of interest" description="Disordered" evidence="1">
    <location>
        <begin position="55"/>
        <end position="85"/>
    </location>
</feature>
<proteinExistence type="predicted"/>
<reference evidence="3" key="1">
    <citation type="journal article" date="2014" name="Int. J. Syst. Evol. Microbiol.">
        <title>Complete genome of a new Firmicutes species belonging to the dominant human colonic microbiota ('Ruminococcus bicirculans') reveals two chromosomes and a selective capacity to utilize plant glucans.</title>
        <authorList>
            <consortium name="NISC Comparative Sequencing Program"/>
            <person name="Wegmann U."/>
            <person name="Louis P."/>
            <person name="Goesmann A."/>
            <person name="Henrissat B."/>
            <person name="Duncan S.H."/>
            <person name="Flint H.J."/>
        </authorList>
    </citation>
    <scope>NUCLEOTIDE SEQUENCE</scope>
    <source>
        <strain evidence="3">NBRC 113072</strain>
    </source>
</reference>
<organism evidence="3 5">
    <name type="scientific">Mobilicoccus caccae</name>
    <dbReference type="NCBI Taxonomy" id="1859295"/>
    <lineage>
        <taxon>Bacteria</taxon>
        <taxon>Bacillati</taxon>
        <taxon>Actinomycetota</taxon>
        <taxon>Actinomycetes</taxon>
        <taxon>Micrococcales</taxon>
        <taxon>Dermatophilaceae</taxon>
        <taxon>Mobilicoccus</taxon>
    </lineage>
</organism>
<dbReference type="Gene3D" id="3.40.50.300">
    <property type="entry name" value="P-loop containing nucleotide triphosphate hydrolases"/>
    <property type="match status" value="1"/>
</dbReference>
<evidence type="ECO:0000256" key="1">
    <source>
        <dbReference type="SAM" id="MobiDB-lite"/>
    </source>
</evidence>
<accession>A0ABQ6IXV7</accession>
<evidence type="ECO:0000313" key="2">
    <source>
        <dbReference type="EMBL" id="GMA37966.1"/>
    </source>
</evidence>
<evidence type="ECO:0000313" key="5">
    <source>
        <dbReference type="Proteomes" id="UP001157126"/>
    </source>
</evidence>
<dbReference type="EMBL" id="BSUO01000001">
    <property type="protein sequence ID" value="GMA37966.1"/>
    <property type="molecule type" value="Genomic_DNA"/>
</dbReference>
<dbReference type="SUPFAM" id="SSF52540">
    <property type="entry name" value="P-loop containing nucleoside triphosphate hydrolases"/>
    <property type="match status" value="1"/>
</dbReference>
<dbReference type="Proteomes" id="UP001157126">
    <property type="component" value="Unassembled WGS sequence"/>
</dbReference>
<sequence>MRAAVNGLLATGNDVILDEMPIEASTMPTWRRDLRASASCWVYVTAPLEVLERRERERMSGRKSGNARGHHRLGQGGDWDMVVNTDTATPGDAAAEIIRRCPFL</sequence>
<evidence type="ECO:0000313" key="3">
    <source>
        <dbReference type="EMBL" id="GMA42349.1"/>
    </source>
</evidence>
<protein>
    <recommendedName>
        <fullName evidence="6">Chloramphenicol phosphotransferase-like protein</fullName>
    </recommendedName>
</protein>
<evidence type="ECO:0008006" key="6">
    <source>
        <dbReference type="Google" id="ProtNLM"/>
    </source>
</evidence>